<dbReference type="Pfam" id="PF13432">
    <property type="entry name" value="TPR_16"/>
    <property type="match status" value="1"/>
</dbReference>
<dbReference type="InterPro" id="IPR011990">
    <property type="entry name" value="TPR-like_helical_dom_sf"/>
</dbReference>
<feature type="repeat" description="TPR" evidence="6">
    <location>
        <begin position="557"/>
        <end position="590"/>
    </location>
</feature>
<protein>
    <submittedName>
        <fullName evidence="9">Uncharacterized protein</fullName>
    </submittedName>
</protein>
<feature type="compositionally biased region" description="Acidic residues" evidence="7">
    <location>
        <begin position="682"/>
        <end position="698"/>
    </location>
</feature>
<keyword evidence="2" id="KW-0677">Repeat</keyword>
<dbReference type="GO" id="GO:0051301">
    <property type="term" value="P:cell division"/>
    <property type="evidence" value="ECO:0007669"/>
    <property type="project" value="TreeGrafter"/>
</dbReference>
<dbReference type="Proteomes" id="UP001211907">
    <property type="component" value="Unassembled WGS sequence"/>
</dbReference>
<keyword evidence="3 6" id="KW-0802">TPR repeat</keyword>
<feature type="signal peptide" evidence="8">
    <location>
        <begin position="1"/>
        <end position="20"/>
    </location>
</feature>
<dbReference type="GO" id="GO:0005680">
    <property type="term" value="C:anaphase-promoting complex"/>
    <property type="evidence" value="ECO:0007669"/>
    <property type="project" value="UniProtKB-ARBA"/>
</dbReference>
<evidence type="ECO:0000256" key="7">
    <source>
        <dbReference type="SAM" id="MobiDB-lite"/>
    </source>
</evidence>
<dbReference type="GO" id="GO:0007091">
    <property type="term" value="P:metaphase/anaphase transition of mitotic cell cycle"/>
    <property type="evidence" value="ECO:0007669"/>
    <property type="project" value="TreeGrafter"/>
</dbReference>
<feature type="repeat" description="TPR" evidence="6">
    <location>
        <begin position="146"/>
        <end position="179"/>
    </location>
</feature>
<evidence type="ECO:0000256" key="6">
    <source>
        <dbReference type="PROSITE-ProRule" id="PRU00339"/>
    </source>
</evidence>
<reference evidence="9" key="1">
    <citation type="submission" date="2020-05" db="EMBL/GenBank/DDBJ databases">
        <title>Phylogenomic resolution of chytrid fungi.</title>
        <authorList>
            <person name="Stajich J.E."/>
            <person name="Amses K."/>
            <person name="Simmons R."/>
            <person name="Seto K."/>
            <person name="Myers J."/>
            <person name="Bonds A."/>
            <person name="Quandt C.A."/>
            <person name="Barry K."/>
            <person name="Liu P."/>
            <person name="Grigoriev I."/>
            <person name="Longcore J.E."/>
            <person name="James T.Y."/>
        </authorList>
    </citation>
    <scope>NUCLEOTIDE SEQUENCE</scope>
    <source>
        <strain evidence="9">JEL0513</strain>
    </source>
</reference>
<dbReference type="FunFam" id="1.25.40.10:FF:000018">
    <property type="entry name" value="Cell division cycle protein 27 homolog B"/>
    <property type="match status" value="1"/>
</dbReference>
<dbReference type="GO" id="GO:0005737">
    <property type="term" value="C:cytoplasm"/>
    <property type="evidence" value="ECO:0007669"/>
    <property type="project" value="TreeGrafter"/>
</dbReference>
<name>A0AAD5T724_9FUNG</name>
<dbReference type="AlphaFoldDB" id="A0AAD5T724"/>
<keyword evidence="8" id="KW-0732">Signal</keyword>
<dbReference type="Pfam" id="PF13181">
    <property type="entry name" value="TPR_8"/>
    <property type="match status" value="2"/>
</dbReference>
<dbReference type="Gene3D" id="1.25.40.10">
    <property type="entry name" value="Tetratricopeptide repeat domain"/>
    <property type="match status" value="4"/>
</dbReference>
<dbReference type="PANTHER" id="PTHR12558">
    <property type="entry name" value="CELL DIVISION CYCLE 16,23,27"/>
    <property type="match status" value="1"/>
</dbReference>
<evidence type="ECO:0000256" key="4">
    <source>
        <dbReference type="ARBA" id="ARBA00023242"/>
    </source>
</evidence>
<dbReference type="InterPro" id="IPR019734">
    <property type="entry name" value="TPR_rpt"/>
</dbReference>
<accession>A0AAD5T724</accession>
<feature type="region of interest" description="Disordered" evidence="7">
    <location>
        <begin position="674"/>
        <end position="698"/>
    </location>
</feature>
<comment type="caution">
    <text evidence="9">The sequence shown here is derived from an EMBL/GenBank/DDBJ whole genome shotgun (WGS) entry which is preliminary data.</text>
</comment>
<comment type="subcellular location">
    <subcellularLocation>
        <location evidence="1">Nucleus</location>
    </subcellularLocation>
</comment>
<feature type="region of interest" description="Disordered" evidence="7">
    <location>
        <begin position="294"/>
        <end position="341"/>
    </location>
</feature>
<feature type="repeat" description="TPR" evidence="6">
    <location>
        <begin position="523"/>
        <end position="556"/>
    </location>
</feature>
<keyword evidence="4" id="KW-0539">Nucleus</keyword>
<evidence type="ECO:0000313" key="10">
    <source>
        <dbReference type="Proteomes" id="UP001211907"/>
    </source>
</evidence>
<feature type="repeat" description="TPR" evidence="6">
    <location>
        <begin position="455"/>
        <end position="488"/>
    </location>
</feature>
<keyword evidence="10" id="KW-1185">Reference proteome</keyword>
<feature type="compositionally biased region" description="Polar residues" evidence="7">
    <location>
        <begin position="326"/>
        <end position="338"/>
    </location>
</feature>
<organism evidence="9 10">
    <name type="scientific">Physocladia obscura</name>
    <dbReference type="NCBI Taxonomy" id="109957"/>
    <lineage>
        <taxon>Eukaryota</taxon>
        <taxon>Fungi</taxon>
        <taxon>Fungi incertae sedis</taxon>
        <taxon>Chytridiomycota</taxon>
        <taxon>Chytridiomycota incertae sedis</taxon>
        <taxon>Chytridiomycetes</taxon>
        <taxon>Chytridiales</taxon>
        <taxon>Chytriomycetaceae</taxon>
        <taxon>Physocladia</taxon>
    </lineage>
</organism>
<dbReference type="GO" id="GO:0031145">
    <property type="term" value="P:anaphase-promoting complex-dependent catabolic process"/>
    <property type="evidence" value="ECO:0007669"/>
    <property type="project" value="TreeGrafter"/>
</dbReference>
<evidence type="ECO:0000256" key="2">
    <source>
        <dbReference type="ARBA" id="ARBA00022737"/>
    </source>
</evidence>
<dbReference type="SMART" id="SM00028">
    <property type="entry name" value="TPR"/>
    <property type="match status" value="9"/>
</dbReference>
<dbReference type="SUPFAM" id="SSF48452">
    <property type="entry name" value="TPR-like"/>
    <property type="match status" value="2"/>
</dbReference>
<dbReference type="PROSITE" id="PS50005">
    <property type="entry name" value="TPR"/>
    <property type="match status" value="4"/>
</dbReference>
<proteinExistence type="inferred from homology"/>
<dbReference type="Pfam" id="PF00515">
    <property type="entry name" value="TPR_1"/>
    <property type="match status" value="1"/>
</dbReference>
<evidence type="ECO:0000256" key="8">
    <source>
        <dbReference type="SAM" id="SignalP"/>
    </source>
</evidence>
<evidence type="ECO:0000256" key="5">
    <source>
        <dbReference type="ARBA" id="ARBA00038210"/>
    </source>
</evidence>
<evidence type="ECO:0000256" key="1">
    <source>
        <dbReference type="ARBA" id="ARBA00004123"/>
    </source>
</evidence>
<comment type="similarity">
    <text evidence="5">Belongs to the APC3/CDC27 family.</text>
</comment>
<evidence type="ECO:0000256" key="3">
    <source>
        <dbReference type="ARBA" id="ARBA00022803"/>
    </source>
</evidence>
<sequence>MNSALLLANALLLSREPARARAVLSELVVSIFSGHISSVSSKFATTTSQPSDVRPKISVFHATNRLRMAQYLLARACLDLGKLKEAEDSLQTIFNRNNSFLQSSNAAASYTADSQKLSGREKSPIGSDNALITLDIALEKYYPDDSSINCLMGQVYKKMNTFSLAKKYFETALLLNPFLWIACEFLCEMGIKIDTKLYFSDLSALNYLYSVELDNSDDENLDYEHHTAQESNHTNNFEQSELTTTDSAAVLPTAPAKRGRHPQSIQNNLAKTSSSSSLSITVLKRVKKRTKLSASNVNVVSKQKPPLASPKKQQEYEQQRQRSLSKRQASNEQWSTGSDDPPIVARQSRIIASIETMALAYRNFQTFNCLDAITALESLPSREFETGWVYVLIARSFFEMAEYLKAEEWFAKARILEPYRVSGMDVYSSTLWHLRKEVALSHLAHELVEAHRLTWQAWCAIGNCFSLKREHDIALKCFTRAIQINAECCYAHTLCGHEYISMEDNEKAMQCFRVAVRCDKRHYNAWFGMGYIYLTQEKYELAEFHFKKALEINHSNPVLILYMGVAYEKKKQPAQSQELYRRAIVLRPDIPLYSFRLATILHAQQDYRGALEVLQPLLAAKGTSMGSESAVHFLLGKCLNGIGDVQGAIRAFTCAQDVASGKVVGAIREEIQRIGGGAESMDTSDGDDDDDDDDDDDN</sequence>
<dbReference type="GO" id="GO:0016567">
    <property type="term" value="P:protein ubiquitination"/>
    <property type="evidence" value="ECO:0007669"/>
    <property type="project" value="TreeGrafter"/>
</dbReference>
<dbReference type="EMBL" id="JADGJH010000220">
    <property type="protein sequence ID" value="KAJ3133390.1"/>
    <property type="molecule type" value="Genomic_DNA"/>
</dbReference>
<evidence type="ECO:0000313" key="9">
    <source>
        <dbReference type="EMBL" id="KAJ3133390.1"/>
    </source>
</evidence>
<feature type="chain" id="PRO_5041960484" evidence="8">
    <location>
        <begin position="21"/>
        <end position="698"/>
    </location>
</feature>
<dbReference type="PANTHER" id="PTHR12558:SF13">
    <property type="entry name" value="CELL DIVISION CYCLE PROTEIN 27 HOMOLOG"/>
    <property type="match status" value="1"/>
</dbReference>
<gene>
    <name evidence="9" type="ORF">HK100_004469</name>
</gene>